<name>U3TFH5_9CREN</name>
<keyword evidence="1" id="KW-1133">Transmembrane helix</keyword>
<dbReference type="KEGG" id="acj:ACAM_0610"/>
<keyword evidence="1" id="KW-0812">Transmembrane</keyword>
<evidence type="ECO:0000256" key="1">
    <source>
        <dbReference type="SAM" id="Phobius"/>
    </source>
</evidence>
<protein>
    <submittedName>
        <fullName evidence="2">Uncharacterized protein</fullName>
    </submittedName>
</protein>
<accession>U3TFH5</accession>
<dbReference type="GeneID" id="17110044"/>
<dbReference type="STRING" id="1198449.ACAM_0610"/>
<evidence type="ECO:0000313" key="3">
    <source>
        <dbReference type="Proteomes" id="UP000016887"/>
    </source>
</evidence>
<organism evidence="2 3">
    <name type="scientific">Aeropyrum camini SY1 = JCM 12091</name>
    <dbReference type="NCBI Taxonomy" id="1198449"/>
    <lineage>
        <taxon>Archaea</taxon>
        <taxon>Thermoproteota</taxon>
        <taxon>Thermoprotei</taxon>
        <taxon>Desulfurococcales</taxon>
        <taxon>Desulfurococcaceae</taxon>
        <taxon>Aeropyrum</taxon>
    </lineage>
</organism>
<dbReference type="RefSeq" id="WP_022541353.1">
    <property type="nucleotide sequence ID" value="NC_022521.1"/>
</dbReference>
<dbReference type="EMBL" id="AP012489">
    <property type="protein sequence ID" value="BAN90079.1"/>
    <property type="molecule type" value="Genomic_DNA"/>
</dbReference>
<dbReference type="Proteomes" id="UP000016887">
    <property type="component" value="Chromosome"/>
</dbReference>
<keyword evidence="3" id="KW-1185">Reference proteome</keyword>
<dbReference type="AlphaFoldDB" id="U3TFH5"/>
<sequence>MGGLLFGAAIGWILAVTAFIASSIVTLHTSLVYLVAASFAAGMVAGYLVYMRILRWFSSKVEEIEQEFLLSALPRRQDLSGGKALYAKAGSLALAPEAPAEAFSAGEDLDFAGSLEDVERLEEALFKVWALVKTVVEGAVGKRFEAVLIVADDDEYGGVPVAIYPETSVAYVDDDVPGDDVSVAIEGATVSVVLPLSIYKVLVDMVEDGETAAVRNLRQAKALYLIAKKIAASSSGDDRIAAYIAYKTLVNLSRRGIVKFEGSTLESIPFENDELKLKIKEQVRLESESAGIKM</sequence>
<reference evidence="2 3" key="1">
    <citation type="journal article" date="2013" name="Appl. Environ. Microbiol.">
        <title>Variation of the Virus-Related Elements within Syntenic Genomes of the Hyperthermophilic Archaeon Aeropyrum.</title>
        <authorList>
            <person name="Daifuku T."/>
            <person name="Yoshida T."/>
            <person name="Kitamura T."/>
            <person name="Kawaichi S."/>
            <person name="Inoue T."/>
            <person name="Nomura K."/>
            <person name="Yoshida Y."/>
            <person name="Kuno S."/>
            <person name="Sako Y."/>
        </authorList>
    </citation>
    <scope>NUCLEOTIDE SEQUENCE [LARGE SCALE GENOMIC DNA]</scope>
    <source>
        <strain evidence="2 3">SY1</strain>
    </source>
</reference>
<feature type="transmembrane region" description="Helical" evidence="1">
    <location>
        <begin position="31"/>
        <end position="50"/>
    </location>
</feature>
<proteinExistence type="predicted"/>
<keyword evidence="1" id="KW-0472">Membrane</keyword>
<gene>
    <name evidence="2" type="ORF">ACAM_0610</name>
</gene>
<dbReference type="eggNOG" id="arCOG11635">
    <property type="taxonomic scope" value="Archaea"/>
</dbReference>
<evidence type="ECO:0000313" key="2">
    <source>
        <dbReference type="EMBL" id="BAN90079.1"/>
    </source>
</evidence>